<protein>
    <submittedName>
        <fullName evidence="1">Putative beta-lactamase family protein</fullName>
    </submittedName>
</protein>
<evidence type="ECO:0000313" key="2">
    <source>
        <dbReference type="Proteomes" id="UP000012174"/>
    </source>
</evidence>
<dbReference type="EMBL" id="KB706797">
    <property type="protein sequence ID" value="EMR65729.1"/>
    <property type="molecule type" value="Genomic_DNA"/>
</dbReference>
<sequence length="175" mass="19125">MLAERLVEVSSRISDGTLVPGIPLFPTVTDDDSGAMSLASTLGDMTELTIDLLQDQPKILSAEYIEELCSFQFEPFSPPAFALEHAYLMYEGLTWERYDPEKVGHGMGAFLIKKDTEVFPGGTLTMTGLPNLVWFINRERGVGGLYASAILSPDDGKSGELIQVFIKEAFAQAPT</sequence>
<organism evidence="1 2">
    <name type="scientific">Eutypa lata (strain UCR-EL1)</name>
    <name type="common">Grapevine dieback disease fungus</name>
    <name type="synonym">Eutypa armeniacae</name>
    <dbReference type="NCBI Taxonomy" id="1287681"/>
    <lineage>
        <taxon>Eukaryota</taxon>
        <taxon>Fungi</taxon>
        <taxon>Dikarya</taxon>
        <taxon>Ascomycota</taxon>
        <taxon>Pezizomycotina</taxon>
        <taxon>Sordariomycetes</taxon>
        <taxon>Xylariomycetidae</taxon>
        <taxon>Xylariales</taxon>
        <taxon>Diatrypaceae</taxon>
        <taxon>Eutypa</taxon>
    </lineage>
</organism>
<dbReference type="HOGENOM" id="CLU_1810810_0_0_1"/>
<dbReference type="KEGG" id="ela:UCREL1_7291"/>
<evidence type="ECO:0000313" key="1">
    <source>
        <dbReference type="EMBL" id="EMR65729.1"/>
    </source>
</evidence>
<dbReference type="Proteomes" id="UP000012174">
    <property type="component" value="Unassembled WGS sequence"/>
</dbReference>
<dbReference type="InterPro" id="IPR012338">
    <property type="entry name" value="Beta-lactam/transpept-like"/>
</dbReference>
<keyword evidence="2" id="KW-1185">Reference proteome</keyword>
<dbReference type="AlphaFoldDB" id="M7SHF4"/>
<dbReference type="SUPFAM" id="SSF56601">
    <property type="entry name" value="beta-lactamase/transpeptidase-like"/>
    <property type="match status" value="1"/>
</dbReference>
<reference evidence="2" key="1">
    <citation type="journal article" date="2013" name="Genome Announc.">
        <title>Draft genome sequence of the grapevine dieback fungus Eutypa lata UCR-EL1.</title>
        <authorList>
            <person name="Blanco-Ulate B."/>
            <person name="Rolshausen P.E."/>
            <person name="Cantu D."/>
        </authorList>
    </citation>
    <scope>NUCLEOTIDE SEQUENCE [LARGE SCALE GENOMIC DNA]</scope>
    <source>
        <strain evidence="2">UCR-EL1</strain>
    </source>
</reference>
<accession>M7SHF4</accession>
<proteinExistence type="predicted"/>
<dbReference type="eggNOG" id="ENOG502T30U">
    <property type="taxonomic scope" value="Eukaryota"/>
</dbReference>
<dbReference type="OrthoDB" id="428260at2759"/>
<dbReference type="Gene3D" id="3.40.710.10">
    <property type="entry name" value="DD-peptidase/beta-lactamase superfamily"/>
    <property type="match status" value="1"/>
</dbReference>
<gene>
    <name evidence="1" type="ORF">UCREL1_7291</name>
</gene>
<name>M7SHF4_EUTLA</name>